<evidence type="ECO:0000313" key="5">
    <source>
        <dbReference type="EMBL" id="GMN66312.1"/>
    </source>
</evidence>
<dbReference type="GO" id="GO:0005737">
    <property type="term" value="C:cytoplasm"/>
    <property type="evidence" value="ECO:0007669"/>
    <property type="project" value="TreeGrafter"/>
</dbReference>
<keyword evidence="7" id="KW-1185">Reference proteome</keyword>
<evidence type="ECO:0000256" key="1">
    <source>
        <dbReference type="ARBA" id="ARBA00022722"/>
    </source>
</evidence>
<dbReference type="AlphaFoldDB" id="A0AA88E1G3"/>
<organism evidence="5 7">
    <name type="scientific">Ficus carica</name>
    <name type="common">Common fig</name>
    <dbReference type="NCBI Taxonomy" id="3494"/>
    <lineage>
        <taxon>Eukaryota</taxon>
        <taxon>Viridiplantae</taxon>
        <taxon>Streptophyta</taxon>
        <taxon>Embryophyta</taxon>
        <taxon>Tracheophyta</taxon>
        <taxon>Spermatophyta</taxon>
        <taxon>Magnoliopsida</taxon>
        <taxon>eudicotyledons</taxon>
        <taxon>Gunneridae</taxon>
        <taxon>Pentapetalae</taxon>
        <taxon>rosids</taxon>
        <taxon>fabids</taxon>
        <taxon>Rosales</taxon>
        <taxon>Moraceae</taxon>
        <taxon>Ficeae</taxon>
        <taxon>Ficus</taxon>
    </lineage>
</organism>
<dbReference type="PANTHER" id="PTHR12302">
    <property type="entry name" value="EBNA2 BINDING PROTEIN P100"/>
    <property type="match status" value="1"/>
</dbReference>
<dbReference type="Gene3D" id="2.40.50.90">
    <property type="match status" value="1"/>
</dbReference>
<name>A0AA88E1G3_FICCA</name>
<dbReference type="Pfam" id="PF00565">
    <property type="entry name" value="SNase"/>
    <property type="match status" value="1"/>
</dbReference>
<dbReference type="Proteomes" id="UP001187192">
    <property type="component" value="Unassembled WGS sequence"/>
</dbReference>
<evidence type="ECO:0000256" key="3">
    <source>
        <dbReference type="ARBA" id="ARBA00022801"/>
    </source>
</evidence>
<evidence type="ECO:0000256" key="2">
    <source>
        <dbReference type="ARBA" id="ARBA00022759"/>
    </source>
</evidence>
<comment type="caution">
    <text evidence="5">The sequence shown here is derived from an EMBL/GenBank/DDBJ whole genome shotgun (WGS) entry which is preliminary data.</text>
</comment>
<keyword evidence="3" id="KW-0378">Hydrolase</keyword>
<proteinExistence type="predicted"/>
<sequence>MNMELRPMAYFALSSMHEGSQIEVSIPYTISGADMPVPEGLSNHVSSSKKAQANWYRRLLDAWRGAQPPPKRAEEAARLIIETLKRIQKQDLEGLLGFYGLPLLDTLAEHSAEVPTTLPEGVEFELHTLPVNAKCVQDGDSVIVYVSTADPRESLNVPPQVSLAAVKRSKARSKKNYDKADALHEKIVSAGYRVLKIQGEEILARKCRVRLRGIDAPENKMPYGDEAKEELTKLVQGKCLRILVYEEDQYGRSVGDIYCNGTFVQEVLLKKGCAWHYAHYDKRPQLARWEKEARAKRVGLWALPNPEKPWDWRKKNPRTVTDYN</sequence>
<dbReference type="EMBL" id="BTGU01000311">
    <property type="protein sequence ID" value="GMN66312.1"/>
    <property type="molecule type" value="Genomic_DNA"/>
</dbReference>
<gene>
    <name evidence="5" type="ORF">TIFTF001_035377</name>
    <name evidence="6" type="ORF">TIFTF001_035393</name>
</gene>
<feature type="domain" description="TNase-like" evidence="4">
    <location>
        <begin position="127"/>
        <end position="303"/>
    </location>
</feature>
<accession>A0AA88E1G3</accession>
<dbReference type="EMBL" id="BTGU01000313">
    <property type="protein sequence ID" value="GMN66328.1"/>
    <property type="molecule type" value="Genomic_DNA"/>
</dbReference>
<keyword evidence="2" id="KW-0255">Endonuclease</keyword>
<dbReference type="SMART" id="SM00318">
    <property type="entry name" value="SNc"/>
    <property type="match status" value="1"/>
</dbReference>
<evidence type="ECO:0000259" key="4">
    <source>
        <dbReference type="PROSITE" id="PS50830"/>
    </source>
</evidence>
<dbReference type="PANTHER" id="PTHR12302:SF3">
    <property type="entry name" value="SERINE_THREONINE-PROTEIN KINASE 31"/>
    <property type="match status" value="1"/>
</dbReference>
<dbReference type="GO" id="GO:0004519">
    <property type="term" value="F:endonuclease activity"/>
    <property type="evidence" value="ECO:0007669"/>
    <property type="project" value="UniProtKB-KW"/>
</dbReference>
<evidence type="ECO:0000313" key="6">
    <source>
        <dbReference type="EMBL" id="GMN66328.1"/>
    </source>
</evidence>
<reference evidence="5" key="1">
    <citation type="submission" date="2023-07" db="EMBL/GenBank/DDBJ databases">
        <title>draft genome sequence of fig (Ficus carica).</title>
        <authorList>
            <person name="Takahashi T."/>
            <person name="Nishimura K."/>
        </authorList>
    </citation>
    <scope>NUCLEOTIDE SEQUENCE</scope>
</reference>
<dbReference type="SUPFAM" id="SSF50199">
    <property type="entry name" value="Staphylococcal nuclease"/>
    <property type="match status" value="1"/>
</dbReference>
<dbReference type="InterPro" id="IPR016071">
    <property type="entry name" value="Staphylococal_nuclease_OB-fold"/>
</dbReference>
<dbReference type="PROSITE" id="PS50830">
    <property type="entry name" value="TNASE_3"/>
    <property type="match status" value="1"/>
</dbReference>
<evidence type="ECO:0000313" key="7">
    <source>
        <dbReference type="Proteomes" id="UP001187192"/>
    </source>
</evidence>
<protein>
    <recommendedName>
        <fullName evidence="4">TNase-like domain-containing protein</fullName>
    </recommendedName>
</protein>
<dbReference type="GO" id="GO:0016787">
    <property type="term" value="F:hydrolase activity"/>
    <property type="evidence" value="ECO:0007669"/>
    <property type="project" value="UniProtKB-KW"/>
</dbReference>
<dbReference type="InterPro" id="IPR035437">
    <property type="entry name" value="SNase_OB-fold_sf"/>
</dbReference>
<keyword evidence="1" id="KW-0540">Nuclease</keyword>